<accession>F0T2G2</accession>
<evidence type="ECO:0008006" key="4">
    <source>
        <dbReference type="Google" id="ProtNLM"/>
    </source>
</evidence>
<protein>
    <recommendedName>
        <fullName evidence="4">ABC transporter permease protein</fullName>
    </recommendedName>
</protein>
<dbReference type="Pfam" id="PF06182">
    <property type="entry name" value="ABC2_membrane_6"/>
    <property type="match status" value="1"/>
</dbReference>
<evidence type="ECO:0000313" key="2">
    <source>
        <dbReference type="EMBL" id="ADY55280.1"/>
    </source>
</evidence>
<evidence type="ECO:0000256" key="1">
    <source>
        <dbReference type="SAM" id="Phobius"/>
    </source>
</evidence>
<dbReference type="Proteomes" id="UP000007488">
    <property type="component" value="Chromosome"/>
</dbReference>
<keyword evidence="3" id="KW-1185">Reference proteome</keyword>
<feature type="transmembrane region" description="Helical" evidence="1">
    <location>
        <begin position="111"/>
        <end position="131"/>
    </location>
</feature>
<dbReference type="eggNOG" id="COG4587">
    <property type="taxonomic scope" value="Bacteria"/>
</dbReference>
<keyword evidence="1" id="KW-1133">Transmembrane helix</keyword>
<dbReference type="RefSeq" id="WP_013624151.1">
    <property type="nucleotide sequence ID" value="NC_015172.1"/>
</dbReference>
<dbReference type="PANTHER" id="PTHR36832:SF1">
    <property type="entry name" value="SLR1174 PROTEIN"/>
    <property type="match status" value="1"/>
</dbReference>
<dbReference type="AlphaFoldDB" id="F0T2G2"/>
<dbReference type="EMBL" id="CP002547">
    <property type="protein sequence ID" value="ADY55280.1"/>
    <property type="molecule type" value="Genomic_DNA"/>
</dbReference>
<sequence length="262" mass="29632">MRTYYEIMKIAWKNSFAYRLDTLIGILGSVIALYVQIYLWRSLYGDYSISVLSLQDMVTYQIMGIVLSLLYADAVAREVGGKVLDGSIALELLRPYNFAAGMFFRTLGQTLSGFATKGAAVLIFAALVFHFRLNVGLLDAFLLMVAIGLNIMIYWLLHYMIGLLHFTFLNATWFVRILRDTIRILGGGVIPLWFFPDVLRKISYFLPFQLLYQFPQSLAVQKISTGELLFNLAMAGSWIVLLGLGTFFLWKMGVKKLVIQGG</sequence>
<feature type="transmembrane region" description="Helical" evidence="1">
    <location>
        <begin position="20"/>
        <end position="40"/>
    </location>
</feature>
<dbReference type="HOGENOM" id="CLU_084465_0_0_9"/>
<name>F0T2G2_SYNGF</name>
<reference evidence="3" key="2">
    <citation type="submission" date="2011-02" db="EMBL/GenBank/DDBJ databases">
        <title>The complete genome of Syntrophobotulus glycolicus DSM 8271.</title>
        <authorList>
            <person name="Lucas S."/>
            <person name="Copeland A."/>
            <person name="Lapidus A."/>
            <person name="Bruce D."/>
            <person name="Goodwin L."/>
            <person name="Pitluck S."/>
            <person name="Kyrpides N."/>
            <person name="Mavromatis K."/>
            <person name="Pagani I."/>
            <person name="Ivanova N."/>
            <person name="Mikhailova N."/>
            <person name="Chertkov O."/>
            <person name="Held B."/>
            <person name="Detter J.C."/>
            <person name="Tapia R."/>
            <person name="Han C."/>
            <person name="Land M."/>
            <person name="Hauser L."/>
            <person name="Markowitz V."/>
            <person name="Cheng J.-F."/>
            <person name="Hugenholtz P."/>
            <person name="Woyke T."/>
            <person name="Wu D."/>
            <person name="Spring S."/>
            <person name="Schroeder M."/>
            <person name="Brambilla E."/>
            <person name="Klenk H.-P."/>
            <person name="Eisen J.A."/>
        </authorList>
    </citation>
    <scope>NUCLEOTIDE SEQUENCE [LARGE SCALE GENOMIC DNA]</scope>
    <source>
        <strain evidence="3">DSM 8271 / FlGlyR</strain>
    </source>
</reference>
<organism evidence="2 3">
    <name type="scientific">Syntrophobotulus glycolicus (strain DSM 8271 / FlGlyR)</name>
    <dbReference type="NCBI Taxonomy" id="645991"/>
    <lineage>
        <taxon>Bacteria</taxon>
        <taxon>Bacillati</taxon>
        <taxon>Bacillota</taxon>
        <taxon>Clostridia</taxon>
        <taxon>Eubacteriales</taxon>
        <taxon>Desulfitobacteriaceae</taxon>
        <taxon>Syntrophobotulus</taxon>
    </lineage>
</organism>
<keyword evidence="1" id="KW-0472">Membrane</keyword>
<proteinExistence type="predicted"/>
<dbReference type="KEGG" id="sgy:Sgly_0937"/>
<dbReference type="OrthoDB" id="8582979at2"/>
<evidence type="ECO:0000313" key="3">
    <source>
        <dbReference type="Proteomes" id="UP000007488"/>
    </source>
</evidence>
<dbReference type="PANTHER" id="PTHR36832">
    <property type="entry name" value="SLR1174 PROTEIN-RELATED"/>
    <property type="match status" value="1"/>
</dbReference>
<feature type="transmembrane region" description="Helical" evidence="1">
    <location>
        <begin position="228"/>
        <end position="250"/>
    </location>
</feature>
<keyword evidence="1" id="KW-0812">Transmembrane</keyword>
<gene>
    <name evidence="2" type="ordered locus">Sgly_0937</name>
</gene>
<feature type="transmembrane region" description="Helical" evidence="1">
    <location>
        <begin position="137"/>
        <end position="157"/>
    </location>
</feature>
<reference evidence="2 3" key="1">
    <citation type="journal article" date="2011" name="Stand. Genomic Sci.">
        <title>Complete genome sequence of Syntrophobotulus glycolicus type strain (FlGlyR).</title>
        <authorList>
            <person name="Han C."/>
            <person name="Mwirichia R."/>
            <person name="Chertkov O."/>
            <person name="Held B."/>
            <person name="Lapidus A."/>
            <person name="Nolan M."/>
            <person name="Lucas S."/>
            <person name="Hammon N."/>
            <person name="Deshpande S."/>
            <person name="Cheng J.F."/>
            <person name="Tapia R."/>
            <person name="Goodwin L."/>
            <person name="Pitluck S."/>
            <person name="Huntemann M."/>
            <person name="Liolios K."/>
            <person name="Ivanova N."/>
            <person name="Pagani I."/>
            <person name="Mavromatis K."/>
            <person name="Ovchinikova G."/>
            <person name="Pati A."/>
            <person name="Chen A."/>
            <person name="Palaniappan K."/>
            <person name="Land M."/>
            <person name="Hauser L."/>
            <person name="Brambilla E.M."/>
            <person name="Rohde M."/>
            <person name="Spring S."/>
            <person name="Sikorski J."/>
            <person name="Goker M."/>
            <person name="Woyke T."/>
            <person name="Bristow J."/>
            <person name="Eisen J.A."/>
            <person name="Markowitz V."/>
            <person name="Hugenholtz P."/>
            <person name="Kyrpides N.C."/>
            <person name="Klenk H.P."/>
            <person name="Detter J.C."/>
        </authorList>
    </citation>
    <scope>NUCLEOTIDE SEQUENCE [LARGE SCALE GENOMIC DNA]</scope>
    <source>
        <strain evidence="3">DSM 8271 / FlGlyR</strain>
    </source>
</reference>
<dbReference type="InterPro" id="IPR010390">
    <property type="entry name" value="ABC-2_transporter-like"/>
</dbReference>
<dbReference type="STRING" id="645991.Sgly_0937"/>